<keyword evidence="3" id="KW-1185">Reference proteome</keyword>
<feature type="transmembrane region" description="Helical" evidence="1">
    <location>
        <begin position="12"/>
        <end position="32"/>
    </location>
</feature>
<keyword evidence="1" id="KW-0812">Transmembrane</keyword>
<proteinExistence type="predicted"/>
<dbReference type="AlphaFoldDB" id="A0A2P8GQP6"/>
<reference evidence="2 3" key="1">
    <citation type="submission" date="2018-03" db="EMBL/GenBank/DDBJ databases">
        <title>Genomic Encyclopedia of Type Strains, Phase III (KMG-III): the genomes of soil and plant-associated and newly described type strains.</title>
        <authorList>
            <person name="Whitman W."/>
        </authorList>
    </citation>
    <scope>NUCLEOTIDE SEQUENCE [LARGE SCALE GENOMIC DNA]</scope>
    <source>
        <strain evidence="2 3">CGMCC 1.12259</strain>
    </source>
</reference>
<organism evidence="2 3">
    <name type="scientific">Planomicrobium soli</name>
    <dbReference type="NCBI Taxonomy" id="1176648"/>
    <lineage>
        <taxon>Bacteria</taxon>
        <taxon>Bacillati</taxon>
        <taxon>Bacillota</taxon>
        <taxon>Bacilli</taxon>
        <taxon>Bacillales</taxon>
        <taxon>Caryophanaceae</taxon>
        <taxon>Planomicrobium</taxon>
    </lineage>
</organism>
<evidence type="ECO:0000256" key="1">
    <source>
        <dbReference type="SAM" id="Phobius"/>
    </source>
</evidence>
<protein>
    <submittedName>
        <fullName evidence="2">Uncharacterized protein</fullName>
    </submittedName>
</protein>
<gene>
    <name evidence="2" type="ORF">B0H99_107114</name>
</gene>
<evidence type="ECO:0000313" key="3">
    <source>
        <dbReference type="Proteomes" id="UP000242682"/>
    </source>
</evidence>
<dbReference type="EMBL" id="PYAT01000007">
    <property type="protein sequence ID" value="PSL36293.1"/>
    <property type="molecule type" value="Genomic_DNA"/>
</dbReference>
<comment type="caution">
    <text evidence="2">The sequence shown here is derived from an EMBL/GenBank/DDBJ whole genome shotgun (WGS) entry which is preliminary data.</text>
</comment>
<keyword evidence="1" id="KW-0472">Membrane</keyword>
<name>A0A2P8GQP6_9BACL</name>
<evidence type="ECO:0000313" key="2">
    <source>
        <dbReference type="EMBL" id="PSL36293.1"/>
    </source>
</evidence>
<keyword evidence="1" id="KW-1133">Transmembrane helix</keyword>
<sequence>MRLYWNLSDREKFIRSLWTGILALLFLYFAAYTYEGSLFIKLYLPVIVTIGMLISLIYKFRKYKK</sequence>
<dbReference type="Proteomes" id="UP000242682">
    <property type="component" value="Unassembled WGS sequence"/>
</dbReference>
<feature type="transmembrane region" description="Helical" evidence="1">
    <location>
        <begin position="38"/>
        <end position="58"/>
    </location>
</feature>
<accession>A0A2P8GQP6</accession>